<proteinExistence type="predicted"/>
<dbReference type="AlphaFoldDB" id="A0AAP0GGW4"/>
<dbReference type="PANTHER" id="PTHR11439:SF491">
    <property type="entry name" value="INTEGRASE CATALYTIC DOMAIN-CONTAINING PROTEIN"/>
    <property type="match status" value="1"/>
</dbReference>
<protein>
    <recommendedName>
        <fullName evidence="3">Retrovirus-related Pol polyprotein from transposon TNT 1-94</fullName>
    </recommendedName>
</protein>
<gene>
    <name evidence="1" type="ORF">SSX86_032343</name>
</gene>
<dbReference type="CDD" id="cd09272">
    <property type="entry name" value="RNase_HI_RT_Ty1"/>
    <property type="match status" value="1"/>
</dbReference>
<name>A0AAP0GGW4_9ASTR</name>
<keyword evidence="2" id="KW-1185">Reference proteome</keyword>
<dbReference type="EMBL" id="JBCNJP010010595">
    <property type="protein sequence ID" value="KAK9048691.1"/>
    <property type="molecule type" value="Genomic_DNA"/>
</dbReference>
<sequence length="208" mass="22890">MVCTRPDLAYAVGIVSRYLSNPGKAHWEVVKWILRYLNGTAGYGLKFGKCTLSEHVITGYVDADFAKDRDKGRSVTGYLFQLCGNTVSWRSSLQKIVALSSTEAEYIALTEAIKEAIWLKGFITELGIEDCSAIVKCDNQGALQLSKNQMYHERTKHINVKYHFIREVISSGEITVGDINTKDNVADILTKAVGGAGFQKCLDGMGIG</sequence>
<dbReference type="PANTHER" id="PTHR11439">
    <property type="entry name" value="GAG-POL-RELATED RETROTRANSPOSON"/>
    <property type="match status" value="1"/>
</dbReference>
<organism evidence="1 2">
    <name type="scientific">Deinandra increscens subsp. villosa</name>
    <dbReference type="NCBI Taxonomy" id="3103831"/>
    <lineage>
        <taxon>Eukaryota</taxon>
        <taxon>Viridiplantae</taxon>
        <taxon>Streptophyta</taxon>
        <taxon>Embryophyta</taxon>
        <taxon>Tracheophyta</taxon>
        <taxon>Spermatophyta</taxon>
        <taxon>Magnoliopsida</taxon>
        <taxon>eudicotyledons</taxon>
        <taxon>Gunneridae</taxon>
        <taxon>Pentapetalae</taxon>
        <taxon>asterids</taxon>
        <taxon>campanulids</taxon>
        <taxon>Asterales</taxon>
        <taxon>Asteraceae</taxon>
        <taxon>Asteroideae</taxon>
        <taxon>Heliantheae alliance</taxon>
        <taxon>Madieae</taxon>
        <taxon>Madiinae</taxon>
        <taxon>Deinandra</taxon>
    </lineage>
</organism>
<dbReference type="Proteomes" id="UP001408789">
    <property type="component" value="Unassembled WGS sequence"/>
</dbReference>
<reference evidence="1 2" key="1">
    <citation type="submission" date="2024-04" db="EMBL/GenBank/DDBJ databases">
        <title>The reference genome of an endangered Asteraceae, Deinandra increscens subsp. villosa, native to the Central Coast of California.</title>
        <authorList>
            <person name="Guilliams M."/>
            <person name="Hasenstab-Lehman K."/>
            <person name="Meyer R."/>
            <person name="Mcevoy S."/>
        </authorList>
    </citation>
    <scope>NUCLEOTIDE SEQUENCE [LARGE SCALE GENOMIC DNA]</scope>
    <source>
        <tissue evidence="1">Leaf</tissue>
    </source>
</reference>
<evidence type="ECO:0008006" key="3">
    <source>
        <dbReference type="Google" id="ProtNLM"/>
    </source>
</evidence>
<comment type="caution">
    <text evidence="1">The sequence shown here is derived from an EMBL/GenBank/DDBJ whole genome shotgun (WGS) entry which is preliminary data.</text>
</comment>
<accession>A0AAP0GGW4</accession>
<evidence type="ECO:0000313" key="2">
    <source>
        <dbReference type="Proteomes" id="UP001408789"/>
    </source>
</evidence>
<evidence type="ECO:0000313" key="1">
    <source>
        <dbReference type="EMBL" id="KAK9048691.1"/>
    </source>
</evidence>